<comment type="caution">
    <text evidence="2">The sequence shown here is derived from an EMBL/GenBank/DDBJ whole genome shotgun (WGS) entry which is preliminary data.</text>
</comment>
<evidence type="ECO:0000259" key="1">
    <source>
        <dbReference type="PROSITE" id="PS51186"/>
    </source>
</evidence>
<accession>A0A1F4PNS5</accession>
<dbReference type="EMBL" id="METE01000006">
    <property type="protein sequence ID" value="OGB85279.1"/>
    <property type="molecule type" value="Genomic_DNA"/>
</dbReference>
<dbReference type="InterPro" id="IPR000182">
    <property type="entry name" value="GNAT_dom"/>
</dbReference>
<dbReference type="SUPFAM" id="SSF55729">
    <property type="entry name" value="Acyl-CoA N-acyltransferases (Nat)"/>
    <property type="match status" value="1"/>
</dbReference>
<dbReference type="AlphaFoldDB" id="A0A1F4PNS5"/>
<dbReference type="Proteomes" id="UP000179010">
    <property type="component" value="Unassembled WGS sequence"/>
</dbReference>
<dbReference type="STRING" id="1798539.A2994_03275"/>
<dbReference type="Gene3D" id="3.40.630.30">
    <property type="match status" value="1"/>
</dbReference>
<proteinExistence type="predicted"/>
<sequence>MESEKVSVGVELLSVDDLPAAQEFYNSVGYKSGIAPGCDIAAARIGGEIVGLSMICHENEMLVLRGMQVDPTFQRQGIGRQILERTKELLSDRECWAIPYDHLENFYGTVGFVRVDEEEAPEFLKERIGGYRQIRPDKEFVIMKCHGA</sequence>
<evidence type="ECO:0000313" key="3">
    <source>
        <dbReference type="Proteomes" id="UP000179010"/>
    </source>
</evidence>
<feature type="domain" description="N-acetyltransferase" evidence="1">
    <location>
        <begin position="8"/>
        <end position="148"/>
    </location>
</feature>
<protein>
    <recommendedName>
        <fullName evidence="1">N-acetyltransferase domain-containing protein</fullName>
    </recommendedName>
</protein>
<dbReference type="InterPro" id="IPR016181">
    <property type="entry name" value="Acyl_CoA_acyltransferase"/>
</dbReference>
<evidence type="ECO:0000313" key="2">
    <source>
        <dbReference type="EMBL" id="OGB85279.1"/>
    </source>
</evidence>
<organism evidence="2 3">
    <name type="scientific">candidate division Kazan bacterium RIFCSPLOWO2_01_FULL_48_13</name>
    <dbReference type="NCBI Taxonomy" id="1798539"/>
    <lineage>
        <taxon>Bacteria</taxon>
        <taxon>Bacteria division Kazan-3B-28</taxon>
    </lineage>
</organism>
<dbReference type="GO" id="GO:0016747">
    <property type="term" value="F:acyltransferase activity, transferring groups other than amino-acyl groups"/>
    <property type="evidence" value="ECO:0007669"/>
    <property type="project" value="InterPro"/>
</dbReference>
<reference evidence="2 3" key="1">
    <citation type="journal article" date="2016" name="Nat. Commun.">
        <title>Thousands of microbial genomes shed light on interconnected biogeochemical processes in an aquifer system.</title>
        <authorList>
            <person name="Anantharaman K."/>
            <person name="Brown C.T."/>
            <person name="Hug L.A."/>
            <person name="Sharon I."/>
            <person name="Castelle C.J."/>
            <person name="Probst A.J."/>
            <person name="Thomas B.C."/>
            <person name="Singh A."/>
            <person name="Wilkins M.J."/>
            <person name="Karaoz U."/>
            <person name="Brodie E.L."/>
            <person name="Williams K.H."/>
            <person name="Hubbard S.S."/>
            <person name="Banfield J.F."/>
        </authorList>
    </citation>
    <scope>NUCLEOTIDE SEQUENCE [LARGE SCALE GENOMIC DNA]</scope>
</reference>
<dbReference type="CDD" id="cd04301">
    <property type="entry name" value="NAT_SF"/>
    <property type="match status" value="1"/>
</dbReference>
<dbReference type="PROSITE" id="PS51186">
    <property type="entry name" value="GNAT"/>
    <property type="match status" value="1"/>
</dbReference>
<gene>
    <name evidence="2" type="ORF">A2994_03275</name>
</gene>
<dbReference type="Pfam" id="PF13673">
    <property type="entry name" value="Acetyltransf_10"/>
    <property type="match status" value="1"/>
</dbReference>
<name>A0A1F4PNS5_UNCK3</name>